<dbReference type="Pfam" id="PF03815">
    <property type="entry name" value="LCCL"/>
    <property type="match status" value="1"/>
</dbReference>
<dbReference type="CDD" id="cd00057">
    <property type="entry name" value="FA58C"/>
    <property type="match status" value="1"/>
</dbReference>
<dbReference type="SUPFAM" id="SSF49785">
    <property type="entry name" value="Galactose-binding domain-like"/>
    <property type="match status" value="1"/>
</dbReference>
<dbReference type="InterPro" id="IPR000421">
    <property type="entry name" value="FA58C"/>
</dbReference>
<dbReference type="Gene3D" id="2.170.130.20">
    <property type="entry name" value="LCCL-like domain"/>
    <property type="match status" value="1"/>
</dbReference>
<comment type="subcellular location">
    <subcellularLocation>
        <location evidence="1">Membrane</location>
        <topology evidence="1">Single-pass type I membrane protein</topology>
    </subcellularLocation>
</comment>
<reference evidence="14" key="2">
    <citation type="submission" date="2025-08" db="UniProtKB">
        <authorList>
            <consortium name="Ensembl"/>
        </authorList>
    </citation>
    <scope>IDENTIFICATION</scope>
</reference>
<dbReference type="Gene3D" id="2.60.120.260">
    <property type="entry name" value="Galactose-binding domain-like"/>
    <property type="match status" value="1"/>
</dbReference>
<evidence type="ECO:0000256" key="4">
    <source>
        <dbReference type="ARBA" id="ARBA00022989"/>
    </source>
</evidence>
<feature type="signal peptide" evidence="10">
    <location>
        <begin position="1"/>
        <end position="26"/>
    </location>
</feature>
<dbReference type="Pfam" id="PF00431">
    <property type="entry name" value="CUB"/>
    <property type="match status" value="1"/>
</dbReference>
<feature type="domain" description="F5/8 type C" evidence="12">
    <location>
        <begin position="243"/>
        <end position="400"/>
    </location>
</feature>
<keyword evidence="15" id="KW-1185">Reference proteome</keyword>
<dbReference type="InterPro" id="IPR008979">
    <property type="entry name" value="Galactose-bd-like_sf"/>
</dbReference>
<proteinExistence type="predicted"/>
<evidence type="ECO:0000256" key="10">
    <source>
        <dbReference type="SAM" id="SignalP"/>
    </source>
</evidence>
<evidence type="ECO:0000259" key="12">
    <source>
        <dbReference type="PROSITE" id="PS50022"/>
    </source>
</evidence>
<dbReference type="FunFam" id="2.60.120.290:FF:000005">
    <property type="entry name" value="Procollagen C-endopeptidase enhancer 1"/>
    <property type="match status" value="1"/>
</dbReference>
<evidence type="ECO:0000259" key="11">
    <source>
        <dbReference type="PROSITE" id="PS01180"/>
    </source>
</evidence>
<dbReference type="Gene3D" id="2.60.120.290">
    <property type="entry name" value="Spermadhesin, CUB domain"/>
    <property type="match status" value="1"/>
</dbReference>
<sequence length="651" mass="71654">MHGAPRNTLEMLQFLVNILLLIGAEALLVSGQKGNGCGHTILGPTSGTLTSLNYPGTYPNHTQCDWVIRVPRGHTLRLFFGDFDLEQSESCSNGSLTIADGTGAIFQGPLCGYLDASGRNMSVNSSQVTVRFISTTHRSGRGFLLSYSSNEHPDLISCLHKGTHFTSQHFSVFCPAGCKNVTGDVWGQYEAGYRDTSVLCKASVHAGVLYDSQGGRITVRQERGMTLYESSFSNGILSRTGSLSDRKLLFSRDCDGQLLVVAVNASSVWEEAYVVGQHKLWSSGRRNAAGQPIAWAASVEDSAPWLEVQLKEKSTITGIVTKGTSAFFMKSYILLYSKDHKNWKTFRSGSTEDMKVFEAHSDGHMTVFNSLFPPVVARYLQLWPQKWHVRASAHVQVLGCPMAPVLRPRSGTKMMQPTEKLPLELFSTESPVVIVSSGQSMSQSMIVAVGVALGLLLCVACLLTGLCWRRRKRTSQMKSCSLDKGDPGFFVKTFSDSELMSYPLGRNIHESLPRPPLNEYAEPDMLSGASKWSSTFRPPVEEDYTIPFMRNHYDTPGKLPEYAEPLCPEPEYATPFSEQVPDTSIALPLDMLQKFKHHACQGFRTSVTQAAYDSPSQGAPANSYNTSLSFPSSPRRTSTVYTEPQTLDPLL</sequence>
<feature type="chain" id="PRO_5044305699" description="Discoidin, CUB and LCCL domain-containing protein 1-like" evidence="10">
    <location>
        <begin position="27"/>
        <end position="651"/>
    </location>
</feature>
<dbReference type="PROSITE" id="PS50820">
    <property type="entry name" value="LCCL"/>
    <property type="match status" value="1"/>
</dbReference>
<reference evidence="14" key="3">
    <citation type="submission" date="2025-09" db="UniProtKB">
        <authorList>
            <consortium name="Ensembl"/>
        </authorList>
    </citation>
    <scope>IDENTIFICATION</scope>
</reference>
<gene>
    <name evidence="14" type="primary">si:dkey-34d22.1</name>
</gene>
<evidence type="ECO:0000256" key="8">
    <source>
        <dbReference type="SAM" id="MobiDB-lite"/>
    </source>
</evidence>
<name>A0AAY4CQZ8_9TELE</name>
<evidence type="ECO:0000256" key="3">
    <source>
        <dbReference type="ARBA" id="ARBA00022692"/>
    </source>
</evidence>
<dbReference type="Pfam" id="PF00754">
    <property type="entry name" value="F5_F8_type_C"/>
    <property type="match status" value="1"/>
</dbReference>
<evidence type="ECO:0000256" key="2">
    <source>
        <dbReference type="ARBA" id="ARBA00022553"/>
    </source>
</evidence>
<dbReference type="SMART" id="SM00042">
    <property type="entry name" value="CUB"/>
    <property type="match status" value="1"/>
</dbReference>
<evidence type="ECO:0000259" key="13">
    <source>
        <dbReference type="PROSITE" id="PS50820"/>
    </source>
</evidence>
<dbReference type="SUPFAM" id="SSF49854">
    <property type="entry name" value="Spermadhesin, CUB domain"/>
    <property type="match status" value="1"/>
</dbReference>
<keyword evidence="5 9" id="KW-0472">Membrane</keyword>
<keyword evidence="3 9" id="KW-0812">Transmembrane</keyword>
<feature type="disulfide bond" evidence="7">
    <location>
        <begin position="37"/>
        <end position="64"/>
    </location>
</feature>
<dbReference type="GO" id="GO:0005886">
    <property type="term" value="C:plasma membrane"/>
    <property type="evidence" value="ECO:0007669"/>
    <property type="project" value="TreeGrafter"/>
</dbReference>
<feature type="region of interest" description="Disordered" evidence="8">
    <location>
        <begin position="613"/>
        <end position="651"/>
    </location>
</feature>
<dbReference type="InterPro" id="IPR050633">
    <property type="entry name" value="Neuropilin_MCO_CoagFactor"/>
</dbReference>
<feature type="transmembrane region" description="Helical" evidence="9">
    <location>
        <begin position="445"/>
        <end position="468"/>
    </location>
</feature>
<dbReference type="SMART" id="SM00603">
    <property type="entry name" value="LCCL"/>
    <property type="match status" value="1"/>
</dbReference>
<evidence type="ECO:0000256" key="6">
    <source>
        <dbReference type="ARBA" id="ARBA00023157"/>
    </source>
</evidence>
<dbReference type="InterPro" id="IPR036609">
    <property type="entry name" value="LCCL_sf"/>
</dbReference>
<dbReference type="AlphaFoldDB" id="A0AAY4CQZ8"/>
<evidence type="ECO:0008006" key="16">
    <source>
        <dbReference type="Google" id="ProtNLM"/>
    </source>
</evidence>
<feature type="compositionally biased region" description="Polar residues" evidence="8">
    <location>
        <begin position="613"/>
        <end position="645"/>
    </location>
</feature>
<dbReference type="GO" id="GO:0038023">
    <property type="term" value="F:signaling receptor activity"/>
    <property type="evidence" value="ECO:0007669"/>
    <property type="project" value="TreeGrafter"/>
</dbReference>
<dbReference type="GeneTree" id="ENSGT00940000164800"/>
<dbReference type="SUPFAM" id="SSF69848">
    <property type="entry name" value="LCCL domain"/>
    <property type="match status" value="1"/>
</dbReference>
<dbReference type="Proteomes" id="UP000694580">
    <property type="component" value="Chromosome 5"/>
</dbReference>
<keyword evidence="2" id="KW-0597">Phosphoprotein</keyword>
<dbReference type="PANTHER" id="PTHR46806:SF6">
    <property type="entry name" value="DISCOIDIN, CUB AND LCCL DOMAIN CONTAINING 1"/>
    <property type="match status" value="1"/>
</dbReference>
<comment type="caution">
    <text evidence="7">Lacks conserved residue(s) required for the propagation of feature annotation.</text>
</comment>
<reference evidence="14 15" key="1">
    <citation type="submission" date="2020-06" db="EMBL/GenBank/DDBJ databases">
        <authorList>
            <consortium name="Wellcome Sanger Institute Data Sharing"/>
        </authorList>
    </citation>
    <scope>NUCLEOTIDE SEQUENCE [LARGE SCALE GENOMIC DNA]</scope>
</reference>
<dbReference type="SMART" id="SM00231">
    <property type="entry name" value="FA58C"/>
    <property type="match status" value="1"/>
</dbReference>
<dbReference type="PROSITE" id="PS01180">
    <property type="entry name" value="CUB"/>
    <property type="match status" value="1"/>
</dbReference>
<feature type="domain" description="CUB" evidence="11">
    <location>
        <begin position="37"/>
        <end position="150"/>
    </location>
</feature>
<evidence type="ECO:0000313" key="15">
    <source>
        <dbReference type="Proteomes" id="UP000694580"/>
    </source>
</evidence>
<keyword evidence="6 7" id="KW-1015">Disulfide bond</keyword>
<keyword evidence="10" id="KW-0732">Signal</keyword>
<accession>A0AAY4CQZ8</accession>
<evidence type="ECO:0000313" key="14">
    <source>
        <dbReference type="Ensembl" id="ENSDCDP00010035548.1"/>
    </source>
</evidence>
<dbReference type="PROSITE" id="PS50022">
    <property type="entry name" value="FA58C_3"/>
    <property type="match status" value="1"/>
</dbReference>
<feature type="domain" description="LCCL" evidence="13">
    <location>
        <begin position="152"/>
        <end position="248"/>
    </location>
</feature>
<dbReference type="Ensembl" id="ENSDCDT00010044455.1">
    <property type="protein sequence ID" value="ENSDCDP00010035548.1"/>
    <property type="gene ID" value="ENSDCDG00010023027.1"/>
</dbReference>
<keyword evidence="4 9" id="KW-1133">Transmembrane helix</keyword>
<evidence type="ECO:0000256" key="9">
    <source>
        <dbReference type="SAM" id="Phobius"/>
    </source>
</evidence>
<dbReference type="InterPro" id="IPR000859">
    <property type="entry name" value="CUB_dom"/>
</dbReference>
<evidence type="ECO:0000256" key="5">
    <source>
        <dbReference type="ARBA" id="ARBA00023136"/>
    </source>
</evidence>
<dbReference type="InterPro" id="IPR035914">
    <property type="entry name" value="Sperma_CUB_dom_sf"/>
</dbReference>
<dbReference type="CDD" id="cd00041">
    <property type="entry name" value="CUB"/>
    <property type="match status" value="1"/>
</dbReference>
<dbReference type="PANTHER" id="PTHR46806">
    <property type="entry name" value="F5/8 TYPE C DOMAIN-CONTAINING PROTEIN"/>
    <property type="match status" value="1"/>
</dbReference>
<protein>
    <recommendedName>
        <fullName evidence="16">Discoidin, CUB and LCCL domain-containing protein 1-like</fullName>
    </recommendedName>
</protein>
<dbReference type="InterPro" id="IPR004043">
    <property type="entry name" value="LCCL"/>
</dbReference>
<evidence type="ECO:0000256" key="1">
    <source>
        <dbReference type="ARBA" id="ARBA00004479"/>
    </source>
</evidence>
<organism evidence="14 15">
    <name type="scientific">Denticeps clupeoides</name>
    <name type="common">denticle herring</name>
    <dbReference type="NCBI Taxonomy" id="299321"/>
    <lineage>
        <taxon>Eukaryota</taxon>
        <taxon>Metazoa</taxon>
        <taxon>Chordata</taxon>
        <taxon>Craniata</taxon>
        <taxon>Vertebrata</taxon>
        <taxon>Euteleostomi</taxon>
        <taxon>Actinopterygii</taxon>
        <taxon>Neopterygii</taxon>
        <taxon>Teleostei</taxon>
        <taxon>Clupei</taxon>
        <taxon>Clupeiformes</taxon>
        <taxon>Denticipitoidei</taxon>
        <taxon>Denticipitidae</taxon>
        <taxon>Denticeps</taxon>
    </lineage>
</organism>
<evidence type="ECO:0000256" key="7">
    <source>
        <dbReference type="PROSITE-ProRule" id="PRU00059"/>
    </source>
</evidence>